<dbReference type="RefSeq" id="WP_379818402.1">
    <property type="nucleotide sequence ID" value="NZ_JBHUDH010000081.1"/>
</dbReference>
<feature type="non-terminal residue" evidence="2">
    <location>
        <position position="278"/>
    </location>
</feature>
<feature type="transmembrane region" description="Helical" evidence="1">
    <location>
        <begin position="170"/>
        <end position="192"/>
    </location>
</feature>
<dbReference type="Proteomes" id="UP001597111">
    <property type="component" value="Unassembled WGS sequence"/>
</dbReference>
<keyword evidence="1" id="KW-1133">Transmembrane helix</keyword>
<reference evidence="2 3" key="1">
    <citation type="journal article" date="2019" name="Int. J. Syst. Evol. Microbiol.">
        <title>The Global Catalogue of Microorganisms (GCM) 10K type strain sequencing project: providing services to taxonomists for standard genome sequencing and annotation.</title>
        <authorList>
            <consortium name="The Broad Institute Genomics Platform"/>
            <consortium name="The Broad Institute Genome Sequencing Center for Infectious Disease"/>
            <person name="Wu L."/>
            <person name="Ma J."/>
        </authorList>
    </citation>
    <scope>NUCLEOTIDE SEQUENCE [LARGE SCALE GENOMIC DNA]</scope>
    <source>
        <strain evidence="2 3">CGMCC 1.12285</strain>
    </source>
</reference>
<evidence type="ECO:0000256" key="1">
    <source>
        <dbReference type="SAM" id="Phobius"/>
    </source>
</evidence>
<keyword evidence="1" id="KW-0812">Transmembrane</keyword>
<organism evidence="2 3">
    <name type="scientific">Halolamina salina</name>
    <dbReference type="NCBI Taxonomy" id="1220023"/>
    <lineage>
        <taxon>Archaea</taxon>
        <taxon>Methanobacteriati</taxon>
        <taxon>Methanobacteriota</taxon>
        <taxon>Stenosarchaea group</taxon>
        <taxon>Halobacteria</taxon>
        <taxon>Halobacteriales</taxon>
        <taxon>Haloferacaceae</taxon>
    </lineage>
</organism>
<accession>A0ABD6B784</accession>
<feature type="transmembrane region" description="Helical" evidence="1">
    <location>
        <begin position="198"/>
        <end position="219"/>
    </location>
</feature>
<proteinExistence type="predicted"/>
<keyword evidence="1" id="KW-0472">Membrane</keyword>
<gene>
    <name evidence="2" type="ORF">ACFR9S_08280</name>
</gene>
<sequence>ADDAGVDVTVARSAAVVTLAESGNATWRVGLVLEGPDAEELAGNDSLHRRLAAETTGEQFVGAGPGRGFNRSSGGGPTFPDAEHVRYYRFSDPEFARATVGGAAVVTKFRPDLQGANYAGLGVDRVTVHSFLDVMHTLPGVDTVDGLGGSSFTLTERHGGLATFEPSTGVLGHASTLPSVVGLAAVLLPVVVENAAVVVLPALLVHALVTGGLFALLSGSFPAADDRWRRGIVALLAATATLLTLQPLLAPLLGAPFLGGAEPLLLGPAAAFATVAVG</sequence>
<dbReference type="EMBL" id="JBHUDH010000081">
    <property type="protein sequence ID" value="MFD1526297.1"/>
    <property type="molecule type" value="Genomic_DNA"/>
</dbReference>
<name>A0ABD6B784_9EURY</name>
<keyword evidence="3" id="KW-1185">Reference proteome</keyword>
<feature type="transmembrane region" description="Helical" evidence="1">
    <location>
        <begin position="231"/>
        <end position="249"/>
    </location>
</feature>
<evidence type="ECO:0000313" key="3">
    <source>
        <dbReference type="Proteomes" id="UP001597111"/>
    </source>
</evidence>
<protein>
    <submittedName>
        <fullName evidence="2">Uncharacterized protein</fullName>
    </submittedName>
</protein>
<dbReference type="AlphaFoldDB" id="A0ABD6B784"/>
<comment type="caution">
    <text evidence="2">The sequence shown here is derived from an EMBL/GenBank/DDBJ whole genome shotgun (WGS) entry which is preliminary data.</text>
</comment>
<feature type="non-terminal residue" evidence="2">
    <location>
        <position position="1"/>
    </location>
</feature>
<evidence type="ECO:0000313" key="2">
    <source>
        <dbReference type="EMBL" id="MFD1526297.1"/>
    </source>
</evidence>